<accession>A0A9P3CYM5</accession>
<feature type="transmembrane region" description="Helical" evidence="1">
    <location>
        <begin position="119"/>
        <end position="140"/>
    </location>
</feature>
<feature type="chain" id="PRO_5040364796" description="MARVEL domain-containing protein" evidence="2">
    <location>
        <begin position="22"/>
        <end position="243"/>
    </location>
</feature>
<proteinExistence type="predicted"/>
<comment type="caution">
    <text evidence="3">The sequence shown here is derived from an EMBL/GenBank/DDBJ whole genome shotgun (WGS) entry which is preliminary data.</text>
</comment>
<protein>
    <recommendedName>
        <fullName evidence="5">MARVEL domain-containing protein</fullName>
    </recommendedName>
</protein>
<feature type="signal peptide" evidence="2">
    <location>
        <begin position="1"/>
        <end position="21"/>
    </location>
</feature>
<sequence length="243" mass="26493">MSPFLSLFTAVLSLILSPIFGCLLIPFGPSTYDFSHRVLFGQPPQKDSQAEAYFNELMKEVPATEQNISHSNGNAVLPTQSEEMPAKLGPTVVSSHDASLPPPLDIGSPPESSCLYDHWFGSAAFLYIGLTVCFAFLILWQEEDALAEAKASTAAFVLTACFDLVVTWAYLLNWMYANRNGAARGEQACEDLHGKRVDDDTEQGKVASFHAEHIDHGGEDSNEEWIDCGAAEQGSTKVTNQSK</sequence>
<dbReference type="Proteomes" id="UP000825890">
    <property type="component" value="Unassembled WGS sequence"/>
</dbReference>
<keyword evidence="4" id="KW-1185">Reference proteome</keyword>
<dbReference type="AlphaFoldDB" id="A0A9P3CYM5"/>
<dbReference type="EMBL" id="BOLY01000007">
    <property type="protein sequence ID" value="GIZ47038.1"/>
    <property type="molecule type" value="Genomic_DNA"/>
</dbReference>
<feature type="transmembrane region" description="Helical" evidence="1">
    <location>
        <begin position="152"/>
        <end position="171"/>
    </location>
</feature>
<organism evidence="3 4">
    <name type="scientific">Cercospora kikuchii</name>
    <dbReference type="NCBI Taxonomy" id="84275"/>
    <lineage>
        <taxon>Eukaryota</taxon>
        <taxon>Fungi</taxon>
        <taxon>Dikarya</taxon>
        <taxon>Ascomycota</taxon>
        <taxon>Pezizomycotina</taxon>
        <taxon>Dothideomycetes</taxon>
        <taxon>Dothideomycetidae</taxon>
        <taxon>Mycosphaerellales</taxon>
        <taxon>Mycosphaerellaceae</taxon>
        <taxon>Cercospora</taxon>
    </lineage>
</organism>
<evidence type="ECO:0000256" key="2">
    <source>
        <dbReference type="SAM" id="SignalP"/>
    </source>
</evidence>
<dbReference type="GeneID" id="68295714"/>
<evidence type="ECO:0000313" key="4">
    <source>
        <dbReference type="Proteomes" id="UP000825890"/>
    </source>
</evidence>
<keyword evidence="1" id="KW-0472">Membrane</keyword>
<name>A0A9P3CYM5_9PEZI</name>
<keyword evidence="1" id="KW-1133">Transmembrane helix</keyword>
<evidence type="ECO:0008006" key="5">
    <source>
        <dbReference type="Google" id="ProtNLM"/>
    </source>
</evidence>
<reference evidence="3 4" key="1">
    <citation type="submission" date="2021-01" db="EMBL/GenBank/DDBJ databases">
        <title>Cercospora kikuchii MAFF 305040 whole genome shotgun sequence.</title>
        <authorList>
            <person name="Kashiwa T."/>
            <person name="Suzuki T."/>
        </authorList>
    </citation>
    <scope>NUCLEOTIDE SEQUENCE [LARGE SCALE GENOMIC DNA]</scope>
    <source>
        <strain evidence="3 4">MAFF 305040</strain>
    </source>
</reference>
<evidence type="ECO:0000313" key="3">
    <source>
        <dbReference type="EMBL" id="GIZ47038.1"/>
    </source>
</evidence>
<keyword evidence="1" id="KW-0812">Transmembrane</keyword>
<evidence type="ECO:0000256" key="1">
    <source>
        <dbReference type="SAM" id="Phobius"/>
    </source>
</evidence>
<gene>
    <name evidence="3" type="ORF">CKM354_001013900</name>
</gene>
<keyword evidence="2" id="KW-0732">Signal</keyword>
<dbReference type="RefSeq" id="XP_044661525.1">
    <property type="nucleotide sequence ID" value="XM_044805590.1"/>
</dbReference>